<keyword evidence="1" id="KW-0812">Transmembrane</keyword>
<evidence type="ECO:0000313" key="2">
    <source>
        <dbReference type="EMBL" id="KAK8237898.1"/>
    </source>
</evidence>
<accession>A0ABR1YSE0</accession>
<gene>
    <name evidence="2" type="ORF">HDK90DRAFT_509581</name>
</gene>
<evidence type="ECO:0000313" key="3">
    <source>
        <dbReference type="Proteomes" id="UP001492380"/>
    </source>
</evidence>
<dbReference type="Proteomes" id="UP001492380">
    <property type="component" value="Unassembled WGS sequence"/>
</dbReference>
<evidence type="ECO:0000256" key="1">
    <source>
        <dbReference type="SAM" id="Phobius"/>
    </source>
</evidence>
<protein>
    <submittedName>
        <fullName evidence="2">Uncharacterized protein</fullName>
    </submittedName>
</protein>
<proteinExistence type="predicted"/>
<keyword evidence="1" id="KW-0472">Membrane</keyword>
<dbReference type="EMBL" id="JBBWRZ010000004">
    <property type="protein sequence ID" value="KAK8237898.1"/>
    <property type="molecule type" value="Genomic_DNA"/>
</dbReference>
<reference evidence="2 3" key="1">
    <citation type="submission" date="2024-04" db="EMBL/GenBank/DDBJ databases">
        <title>Phyllosticta paracitricarpa is synonymous to the EU quarantine fungus P. citricarpa based on phylogenomic analyses.</title>
        <authorList>
            <consortium name="Lawrence Berkeley National Laboratory"/>
            <person name="Van Ingen-Buijs V.A."/>
            <person name="Van Westerhoven A.C."/>
            <person name="Haridas S."/>
            <person name="Skiadas P."/>
            <person name="Martin F."/>
            <person name="Groenewald J.Z."/>
            <person name="Crous P.W."/>
            <person name="Seidl M.F."/>
        </authorList>
    </citation>
    <scope>NUCLEOTIDE SEQUENCE [LARGE SCALE GENOMIC DNA]</scope>
    <source>
        <strain evidence="2 3">CBS 123374</strain>
    </source>
</reference>
<comment type="caution">
    <text evidence="2">The sequence shown here is derived from an EMBL/GenBank/DDBJ whole genome shotgun (WGS) entry which is preliminary data.</text>
</comment>
<feature type="transmembrane region" description="Helical" evidence="1">
    <location>
        <begin position="26"/>
        <end position="45"/>
    </location>
</feature>
<organism evidence="2 3">
    <name type="scientific">Phyllosticta capitalensis</name>
    <dbReference type="NCBI Taxonomy" id="121624"/>
    <lineage>
        <taxon>Eukaryota</taxon>
        <taxon>Fungi</taxon>
        <taxon>Dikarya</taxon>
        <taxon>Ascomycota</taxon>
        <taxon>Pezizomycotina</taxon>
        <taxon>Dothideomycetes</taxon>
        <taxon>Dothideomycetes incertae sedis</taxon>
        <taxon>Botryosphaeriales</taxon>
        <taxon>Phyllostictaceae</taxon>
        <taxon>Phyllosticta</taxon>
    </lineage>
</organism>
<keyword evidence="1" id="KW-1133">Transmembrane helix</keyword>
<keyword evidence="3" id="KW-1185">Reference proteome</keyword>
<sequence length="91" mass="10296">MLMASNDSDLECSQASLLIMDPFGEIMLILGITFGVAFGLYYLAIRELLRDQARILTAMENVRYAQDEEAIHYKLERMNKANEGHPISTNV</sequence>
<name>A0ABR1YSE0_9PEZI</name>